<sequence>MRIFVSPDAAAAGAAAADLVAAVAARRPRLVLGVATGSSPQPLYRALHEHVVRSLDLSGATAFALDEYVGIDPRHPQSYHAVIDRDARQPLGLDPARVHVPHGATADRHTTAAAYDRAIAAAGGVDLQILGIGSNGHIGFNEPGSAYSSRTRVVDLAPQTIADNSRFFDSADDVPTQAVTQGVGTILDAREIVLVAAGAAKADAVAAAVRGPIGPAVPASFLRQHPRVTLFLDEAAAALLPSSHLSIGAVA</sequence>
<dbReference type="InterPro" id="IPR037171">
    <property type="entry name" value="NagB/RpiA_transferase-like"/>
</dbReference>
<dbReference type="STRING" id="92835.RS81_00134"/>
<evidence type="ECO:0000313" key="4">
    <source>
        <dbReference type="EMBL" id="KJL45653.1"/>
    </source>
</evidence>
<dbReference type="GO" id="GO:0005975">
    <property type="term" value="P:carbohydrate metabolic process"/>
    <property type="evidence" value="ECO:0007669"/>
    <property type="project" value="InterPro"/>
</dbReference>
<dbReference type="PANTHER" id="PTHR11280">
    <property type="entry name" value="GLUCOSAMINE-6-PHOSPHATE ISOMERASE"/>
    <property type="match status" value="1"/>
</dbReference>
<dbReference type="Gene3D" id="3.40.50.1360">
    <property type="match status" value="1"/>
</dbReference>
<organism evidence="4 5">
    <name type="scientific">Microbacterium terrae</name>
    <dbReference type="NCBI Taxonomy" id="69369"/>
    <lineage>
        <taxon>Bacteria</taxon>
        <taxon>Bacillati</taxon>
        <taxon>Actinomycetota</taxon>
        <taxon>Actinomycetes</taxon>
        <taxon>Micrococcales</taxon>
        <taxon>Microbacteriaceae</taxon>
        <taxon>Microbacterium</taxon>
    </lineage>
</organism>
<evidence type="ECO:0000313" key="5">
    <source>
        <dbReference type="Proteomes" id="UP000033956"/>
    </source>
</evidence>
<dbReference type="AlphaFoldDB" id="A0A0M2HL69"/>
<dbReference type="GO" id="GO:0019262">
    <property type="term" value="P:N-acetylneuraminate catabolic process"/>
    <property type="evidence" value="ECO:0007669"/>
    <property type="project" value="TreeGrafter"/>
</dbReference>
<dbReference type="EC" id="3.5.99.6" evidence="4"/>
<dbReference type="GO" id="GO:0042802">
    <property type="term" value="F:identical protein binding"/>
    <property type="evidence" value="ECO:0007669"/>
    <property type="project" value="TreeGrafter"/>
</dbReference>
<dbReference type="Proteomes" id="UP000033956">
    <property type="component" value="Unassembled WGS sequence"/>
</dbReference>
<keyword evidence="5" id="KW-1185">Reference proteome</keyword>
<dbReference type="GO" id="GO:0004342">
    <property type="term" value="F:glucosamine-6-phosphate deaminase activity"/>
    <property type="evidence" value="ECO:0007669"/>
    <property type="project" value="UniProtKB-EC"/>
</dbReference>
<dbReference type="OrthoDB" id="9791139at2"/>
<proteinExistence type="predicted"/>
<protein>
    <submittedName>
        <fullName evidence="4">Glucosamine-6-phosphate deaminase</fullName>
        <ecNumber evidence="4">3.5.99.6</ecNumber>
    </submittedName>
</protein>
<accession>A0A0M2HL69</accession>
<dbReference type="PANTHER" id="PTHR11280:SF5">
    <property type="entry name" value="GLUCOSAMINE-6-PHOSPHATE ISOMERASE"/>
    <property type="match status" value="1"/>
</dbReference>
<comment type="caution">
    <text evidence="4">The sequence shown here is derived from an EMBL/GenBank/DDBJ whole genome shotgun (WGS) entry which is preliminary data.</text>
</comment>
<feature type="domain" description="Glucosamine/galactosamine-6-phosphate isomerase" evidence="3">
    <location>
        <begin position="10"/>
        <end position="225"/>
    </location>
</feature>
<name>A0A0M2HL69_9MICO</name>
<dbReference type="PATRIC" id="fig|92835.4.peg.140"/>
<evidence type="ECO:0000256" key="1">
    <source>
        <dbReference type="ARBA" id="ARBA00022801"/>
    </source>
</evidence>
<evidence type="ECO:0000259" key="3">
    <source>
        <dbReference type="Pfam" id="PF01182"/>
    </source>
</evidence>
<keyword evidence="1 4" id="KW-0378">Hydrolase</keyword>
<dbReference type="CDD" id="cd01399">
    <property type="entry name" value="GlcN6P_deaminase"/>
    <property type="match status" value="1"/>
</dbReference>
<dbReference type="Pfam" id="PF01182">
    <property type="entry name" value="Glucosamine_iso"/>
    <property type="match status" value="1"/>
</dbReference>
<dbReference type="GO" id="GO:0005737">
    <property type="term" value="C:cytoplasm"/>
    <property type="evidence" value="ECO:0007669"/>
    <property type="project" value="TreeGrafter"/>
</dbReference>
<dbReference type="InterPro" id="IPR006148">
    <property type="entry name" value="Glc/Gal-6P_isomerase"/>
</dbReference>
<dbReference type="GO" id="GO:0006046">
    <property type="term" value="P:N-acetylglucosamine catabolic process"/>
    <property type="evidence" value="ECO:0007669"/>
    <property type="project" value="TreeGrafter"/>
</dbReference>
<keyword evidence="2" id="KW-0119">Carbohydrate metabolism</keyword>
<dbReference type="EMBL" id="JYIZ01000018">
    <property type="protein sequence ID" value="KJL45653.1"/>
    <property type="molecule type" value="Genomic_DNA"/>
</dbReference>
<evidence type="ECO:0000256" key="2">
    <source>
        <dbReference type="ARBA" id="ARBA00023277"/>
    </source>
</evidence>
<dbReference type="SUPFAM" id="SSF100950">
    <property type="entry name" value="NagB/RpiA/CoA transferase-like"/>
    <property type="match status" value="1"/>
</dbReference>
<dbReference type="RefSeq" id="WP_045274152.1">
    <property type="nucleotide sequence ID" value="NZ_BAAAUP010000002.1"/>
</dbReference>
<dbReference type="PROSITE" id="PS01161">
    <property type="entry name" value="GLC_GALNAC_ISOMERASE"/>
    <property type="match status" value="1"/>
</dbReference>
<gene>
    <name evidence="4" type="primary">nagB_1</name>
    <name evidence="4" type="ORF">RS81_00134</name>
</gene>
<reference evidence="4 5" key="1">
    <citation type="submission" date="2015-02" db="EMBL/GenBank/DDBJ databases">
        <title>Draft genome sequences of ten Microbacterium spp. with emphasis on heavy metal contaminated environments.</title>
        <authorList>
            <person name="Corretto E."/>
        </authorList>
    </citation>
    <scope>NUCLEOTIDE SEQUENCE [LARGE SCALE GENOMIC DNA]</scope>
    <source>
        <strain evidence="4 5">DSM 12510</strain>
    </source>
</reference>
<dbReference type="InterPro" id="IPR004547">
    <property type="entry name" value="Glucosamine6P_isomerase"/>
</dbReference>
<dbReference type="GO" id="GO:0006043">
    <property type="term" value="P:glucosamine catabolic process"/>
    <property type="evidence" value="ECO:0007669"/>
    <property type="project" value="TreeGrafter"/>
</dbReference>
<dbReference type="InterPro" id="IPR018321">
    <property type="entry name" value="Glucosamine6P_isomerase_CS"/>
</dbReference>